<dbReference type="OrthoDB" id="1436718at2759"/>
<evidence type="ECO:0000313" key="3">
    <source>
        <dbReference type="EMBL" id="GAU46050.1"/>
    </source>
</evidence>
<dbReference type="SUPFAM" id="SSF56672">
    <property type="entry name" value="DNA/RNA polymerases"/>
    <property type="match status" value="1"/>
</dbReference>
<dbReference type="InterPro" id="IPR043502">
    <property type="entry name" value="DNA/RNA_pol_sf"/>
</dbReference>
<dbReference type="AlphaFoldDB" id="A0A2Z6P967"/>
<feature type="compositionally biased region" description="Polar residues" evidence="1">
    <location>
        <begin position="19"/>
        <end position="30"/>
    </location>
</feature>
<feature type="domain" description="Reverse transcriptase" evidence="2">
    <location>
        <begin position="363"/>
        <end position="652"/>
    </location>
</feature>
<dbReference type="PANTHER" id="PTHR31635:SF196">
    <property type="entry name" value="REVERSE TRANSCRIPTASE DOMAIN-CONTAINING PROTEIN-RELATED"/>
    <property type="match status" value="1"/>
</dbReference>
<protein>
    <recommendedName>
        <fullName evidence="2">Reverse transcriptase domain-containing protein</fullName>
    </recommendedName>
</protein>
<dbReference type="Gene3D" id="3.60.10.10">
    <property type="entry name" value="Endonuclease/exonuclease/phosphatase"/>
    <property type="match status" value="1"/>
</dbReference>
<accession>A0A2Z6P967</accession>
<keyword evidence="4" id="KW-1185">Reference proteome</keyword>
<evidence type="ECO:0000259" key="2">
    <source>
        <dbReference type="PROSITE" id="PS50878"/>
    </source>
</evidence>
<name>A0A2Z6P967_TRISU</name>
<dbReference type="CDD" id="cd01650">
    <property type="entry name" value="RT_nLTR_like"/>
    <property type="match status" value="1"/>
</dbReference>
<dbReference type="InterPro" id="IPR000477">
    <property type="entry name" value="RT_dom"/>
</dbReference>
<proteinExistence type="predicted"/>
<dbReference type="EMBL" id="DF974172">
    <property type="protein sequence ID" value="GAU46050.1"/>
    <property type="molecule type" value="Genomic_DNA"/>
</dbReference>
<reference evidence="4" key="1">
    <citation type="journal article" date="2017" name="Front. Plant Sci.">
        <title>Climate Clever Clovers: New Paradigm to Reduce the Environmental Footprint of Ruminants by Breeding Low Methanogenic Forages Utilizing Haplotype Variation.</title>
        <authorList>
            <person name="Kaur P."/>
            <person name="Appels R."/>
            <person name="Bayer P.E."/>
            <person name="Keeble-Gagnere G."/>
            <person name="Wang J."/>
            <person name="Hirakawa H."/>
            <person name="Shirasawa K."/>
            <person name="Vercoe P."/>
            <person name="Stefanova K."/>
            <person name="Durmic Z."/>
            <person name="Nichols P."/>
            <person name="Revell C."/>
            <person name="Isobe S.N."/>
            <person name="Edwards D."/>
            <person name="Erskine W."/>
        </authorList>
    </citation>
    <scope>NUCLEOTIDE SEQUENCE [LARGE SCALE GENOMIC DNA]</scope>
    <source>
        <strain evidence="4">cv. Daliak</strain>
    </source>
</reference>
<evidence type="ECO:0000313" key="4">
    <source>
        <dbReference type="Proteomes" id="UP000242715"/>
    </source>
</evidence>
<dbReference type="PROSITE" id="PS50878">
    <property type="entry name" value="RT_POL"/>
    <property type="match status" value="1"/>
</dbReference>
<dbReference type="PANTHER" id="PTHR31635">
    <property type="entry name" value="REVERSE TRANSCRIPTASE DOMAIN-CONTAINING PROTEIN-RELATED"/>
    <property type="match status" value="1"/>
</dbReference>
<gene>
    <name evidence="3" type="ORF">TSUD_191210</name>
</gene>
<evidence type="ECO:0000256" key="1">
    <source>
        <dbReference type="SAM" id="MobiDB-lite"/>
    </source>
</evidence>
<sequence length="667" mass="77688">MPRPLDHNQLGQDVRKNESGPNTLEVGSQDQRTDREDMEIVPETPTLDQQEGANSAFYRSCKQYLDTHQPEHTECQGFAGGIVVAWKASEVQICVEITDFQFMHLMINFMNGPSWKFTAVYVGPKEELRKEMWQKLKSISQHNTESWMMAGDFNDIASQDEKKGGAHVIARICNNFLDNFNACKLMDLGAVGYKFTWRGPLVNGHDRLFERLDRAMSNDVWRIMFPEAIVKVLPRIEFSDHHTIIIMLQRIQPLKQRSKFRFEKAWMYHKAYGDMVKQHWNKEKTLPARVNYMADEFSKWQRDLQQELTLVLKQEEAVWFQKSRSQWIKDGDRNTRYYHVKTIKRRRQNKIIMLRNDQNEWVEEEENLKAMVNNYYKRLFAAPENNIQWQQNRYSYPNISESEYDCLKENISSLEVKNALFAMASWKAPGHDDFPAGFVLGRNITENIVIAQEMLHSMTKMKSKAGFFVIKVDFSKAFDRLNWEFIHRVLIEVKIPDEMIRVIMNCVTSVKSNVLWNGSRSDFFYPKCGVRQGDPMSPYLFVLCMDKLSHLIVEATNNEKWKPMRAGKTGPLISHLMFADDLLLFGQAVEENMIVVMDVLNKFCLMSGQQVNYDKSSIYFSRNVTADMRAILSAQAGLKETPNLGKYLGVPALGRAPRVQDFQYLVE</sequence>
<dbReference type="Pfam" id="PF00078">
    <property type="entry name" value="RVT_1"/>
    <property type="match status" value="1"/>
</dbReference>
<organism evidence="3 4">
    <name type="scientific">Trifolium subterraneum</name>
    <name type="common">Subterranean clover</name>
    <dbReference type="NCBI Taxonomy" id="3900"/>
    <lineage>
        <taxon>Eukaryota</taxon>
        <taxon>Viridiplantae</taxon>
        <taxon>Streptophyta</taxon>
        <taxon>Embryophyta</taxon>
        <taxon>Tracheophyta</taxon>
        <taxon>Spermatophyta</taxon>
        <taxon>Magnoliopsida</taxon>
        <taxon>eudicotyledons</taxon>
        <taxon>Gunneridae</taxon>
        <taxon>Pentapetalae</taxon>
        <taxon>rosids</taxon>
        <taxon>fabids</taxon>
        <taxon>Fabales</taxon>
        <taxon>Fabaceae</taxon>
        <taxon>Papilionoideae</taxon>
        <taxon>50 kb inversion clade</taxon>
        <taxon>NPAAA clade</taxon>
        <taxon>Hologalegina</taxon>
        <taxon>IRL clade</taxon>
        <taxon>Trifolieae</taxon>
        <taxon>Trifolium</taxon>
    </lineage>
</organism>
<dbReference type="SUPFAM" id="SSF56219">
    <property type="entry name" value="DNase I-like"/>
    <property type="match status" value="1"/>
</dbReference>
<dbReference type="InterPro" id="IPR036691">
    <property type="entry name" value="Endo/exonu/phosph_ase_sf"/>
</dbReference>
<dbReference type="Proteomes" id="UP000242715">
    <property type="component" value="Unassembled WGS sequence"/>
</dbReference>
<feature type="region of interest" description="Disordered" evidence="1">
    <location>
        <begin position="1"/>
        <end position="36"/>
    </location>
</feature>